<name>A0A8K0AGX7_ANDGO</name>
<proteinExistence type="predicted"/>
<feature type="region of interest" description="Disordered" evidence="1">
    <location>
        <begin position="1"/>
        <end position="20"/>
    </location>
</feature>
<organism evidence="2 3">
    <name type="scientific">Andalucia godoyi</name>
    <name type="common">Flagellate</name>
    <dbReference type="NCBI Taxonomy" id="505711"/>
    <lineage>
        <taxon>Eukaryota</taxon>
        <taxon>Discoba</taxon>
        <taxon>Jakobida</taxon>
        <taxon>Andalucina</taxon>
        <taxon>Andaluciidae</taxon>
        <taxon>Andalucia</taxon>
    </lineage>
</organism>
<evidence type="ECO:0000313" key="3">
    <source>
        <dbReference type="Proteomes" id="UP000799049"/>
    </source>
</evidence>
<dbReference type="AlphaFoldDB" id="A0A8K0AGX7"/>
<evidence type="ECO:0000256" key="1">
    <source>
        <dbReference type="SAM" id="MobiDB-lite"/>
    </source>
</evidence>
<comment type="caution">
    <text evidence="2">The sequence shown here is derived from an EMBL/GenBank/DDBJ whole genome shotgun (WGS) entry which is preliminary data.</text>
</comment>
<accession>A0A8K0AGX7</accession>
<feature type="region of interest" description="Disordered" evidence="1">
    <location>
        <begin position="27"/>
        <end position="71"/>
    </location>
</feature>
<gene>
    <name evidence="2" type="ORF">ANDGO_05625</name>
</gene>
<protein>
    <submittedName>
        <fullName evidence="2">Putative mitochondrial protein</fullName>
    </submittedName>
</protein>
<dbReference type="EMBL" id="VRVR01000021">
    <property type="protein sequence ID" value="KAF0852695.1"/>
    <property type="molecule type" value="Genomic_DNA"/>
</dbReference>
<keyword evidence="3" id="KW-1185">Reference proteome</keyword>
<evidence type="ECO:0000313" key="2">
    <source>
        <dbReference type="EMBL" id="KAF0852695.1"/>
    </source>
</evidence>
<sequence>MKRRRLAVSFSSSSSSSLNDDVDFAMNDLSFPDDSSPESDDGVLDTGSYSEEEEERLFSPNDNGNERIDSEFPDIRRPDFLELPSDFFVFPAGANIYADDDTGLHARMSRSAFGGELFSDLVGLVHSLHLTRDGYKSVTLFLKKHLPEKAKNIPMDLRSLWRRVDSVAGDLVDVENFIGCDGAYSSITASVRRWIASPIVRSELVRTTVQARPLIEKTLLSTSPPRVSSANADTDGQDTLCFADIVRYCDGVITERWQCIRFFESIWENRDRVRDTLAAVRAKLVSDSLHGLDIMPVFVSLEFFFDGLPIFRRNTSDCSTCMITCINYRFERIPDDHRGCLYDPVILVTRNRNEDIQDRPLNLDISEHAVRLIRESVNSVIRVDKGAGMAFVFMPLYFGTSADGVARNEVAGMKSIGLSLRMCSRCTFINERSSYDQRFSADSSDDVFEDFPPRLGMAELSLVRLLDDDSTTHFARTRISSQGYHFFSPLWHLTPSVLQTIGVDVFHAEGEVVVPRHLEQVEEELVASFRDRVATRGQEAKEFWIAFSNSFHRMRDKSVGCAKFASLKGWKWAANGRMKMDTMKRMPLILRDVLSPSEYSRLMGSKVGVGLRAHSCLIRCLMQKVYVLNGALSEFRAQIHRCLLEMVESVGHNLFVPTLHMFEHFADCFEYLGILSHSMTFRFERVIKKVKEAVERSNRRSVTATAMRDLHRRSLLTAFQFGDKLHDHVDDSCDTLTDELLYETGQYLLVKRKHDDTAFVVLVDKWTDRNTCQGVAFIITASYDHFLGSRLISSTETVCTADSTGSSQNKICGPAEIVRGTDPNTLVLFDYVT</sequence>
<dbReference type="Proteomes" id="UP000799049">
    <property type="component" value="Unassembled WGS sequence"/>
</dbReference>
<reference evidence="2" key="1">
    <citation type="submission" date="2019-09" db="EMBL/GenBank/DDBJ databases">
        <title>The Mitochondrial Proteome of the Jakobid, Andalucia godoyi, a Protist With the Most Gene-Rich and Bacteria-Like Mitochondrial Genome.</title>
        <authorList>
            <person name="Gray M.W."/>
            <person name="Burger G."/>
            <person name="Derelle R."/>
            <person name="Klimes V."/>
            <person name="Leger M."/>
            <person name="Sarrasin M."/>
            <person name="Vlcek C."/>
            <person name="Roger A.J."/>
            <person name="Elias M."/>
            <person name="Lang B.F."/>
        </authorList>
    </citation>
    <scope>NUCLEOTIDE SEQUENCE</scope>
    <source>
        <strain evidence="2">And28</strain>
    </source>
</reference>